<sequence>MSGNGLGSTSGRHKRKEKIGVSELPYGETCSLHVQPIDPPTHQPDSQTTNQSTHQPTNQTARLPTNEPTNQPTRQPDYQPINLPTHQPDYQPMNPLTNQPDSQTPRQSTKQFIRLPDVAGRLGNGTLAHDGTTLFLLFPSRFSPYPYHLTPSPSPLPPSLSHFDTLLMSIIVWSLPSYTNTPHHLITSHPSPLSSFSSHPVMPKPLPSQLILHTDAPSYPCCHPRLSPLKADTRVIAA</sequence>
<keyword evidence="3" id="KW-1185">Reference proteome</keyword>
<name>A0AAE1Q9U8_9EUCA</name>
<feature type="compositionally biased region" description="Polar residues" evidence="1">
    <location>
        <begin position="94"/>
        <end position="108"/>
    </location>
</feature>
<protein>
    <submittedName>
        <fullName evidence="2">Uncharacterized protein</fullName>
    </submittedName>
</protein>
<accession>A0AAE1Q9U8</accession>
<feature type="compositionally biased region" description="Polar residues" evidence="1">
    <location>
        <begin position="43"/>
        <end position="76"/>
    </location>
</feature>
<feature type="region of interest" description="Disordered" evidence="1">
    <location>
        <begin position="1"/>
        <end position="108"/>
    </location>
</feature>
<proteinExistence type="predicted"/>
<reference evidence="2" key="1">
    <citation type="submission" date="2023-11" db="EMBL/GenBank/DDBJ databases">
        <title>Genome assemblies of two species of porcelain crab, Petrolisthes cinctipes and Petrolisthes manimaculis (Anomura: Porcellanidae).</title>
        <authorList>
            <person name="Angst P."/>
        </authorList>
    </citation>
    <scope>NUCLEOTIDE SEQUENCE</scope>
    <source>
        <strain evidence="2">PB745_02</strain>
        <tissue evidence="2">Gill</tissue>
    </source>
</reference>
<organism evidence="2 3">
    <name type="scientific">Petrolisthes manimaculis</name>
    <dbReference type="NCBI Taxonomy" id="1843537"/>
    <lineage>
        <taxon>Eukaryota</taxon>
        <taxon>Metazoa</taxon>
        <taxon>Ecdysozoa</taxon>
        <taxon>Arthropoda</taxon>
        <taxon>Crustacea</taxon>
        <taxon>Multicrustacea</taxon>
        <taxon>Malacostraca</taxon>
        <taxon>Eumalacostraca</taxon>
        <taxon>Eucarida</taxon>
        <taxon>Decapoda</taxon>
        <taxon>Pleocyemata</taxon>
        <taxon>Anomura</taxon>
        <taxon>Galatheoidea</taxon>
        <taxon>Porcellanidae</taxon>
        <taxon>Petrolisthes</taxon>
    </lineage>
</organism>
<evidence type="ECO:0000313" key="2">
    <source>
        <dbReference type="EMBL" id="KAK4322568.1"/>
    </source>
</evidence>
<dbReference type="AlphaFoldDB" id="A0AAE1Q9U8"/>
<dbReference type="Proteomes" id="UP001292094">
    <property type="component" value="Unassembled WGS sequence"/>
</dbReference>
<gene>
    <name evidence="2" type="ORF">Pmani_006693</name>
</gene>
<dbReference type="EMBL" id="JAWZYT010000512">
    <property type="protein sequence ID" value="KAK4322568.1"/>
    <property type="molecule type" value="Genomic_DNA"/>
</dbReference>
<comment type="caution">
    <text evidence="2">The sequence shown here is derived from an EMBL/GenBank/DDBJ whole genome shotgun (WGS) entry which is preliminary data.</text>
</comment>
<evidence type="ECO:0000256" key="1">
    <source>
        <dbReference type="SAM" id="MobiDB-lite"/>
    </source>
</evidence>
<evidence type="ECO:0000313" key="3">
    <source>
        <dbReference type="Proteomes" id="UP001292094"/>
    </source>
</evidence>